<keyword evidence="4" id="KW-0479">Metal-binding</keyword>
<evidence type="ECO:0000313" key="9">
    <source>
        <dbReference type="EMBL" id="AZA15581.1"/>
    </source>
</evidence>
<dbReference type="GO" id="GO:0006526">
    <property type="term" value="P:L-arginine biosynthetic process"/>
    <property type="evidence" value="ECO:0007669"/>
    <property type="project" value="TreeGrafter"/>
</dbReference>
<dbReference type="RefSeq" id="WP_016396809.1">
    <property type="nucleotide sequence ID" value="NZ_BJLO01000008.1"/>
</dbReference>
<evidence type="ECO:0000256" key="5">
    <source>
        <dbReference type="ARBA" id="ARBA00022801"/>
    </source>
</evidence>
<keyword evidence="7 10" id="KW-0224">Dipeptidase</keyword>
<dbReference type="AlphaFoldDB" id="A0A1L3JUG6"/>
<evidence type="ECO:0000256" key="8">
    <source>
        <dbReference type="ARBA" id="ARBA00023049"/>
    </source>
</evidence>
<dbReference type="Gene3D" id="3.40.630.10">
    <property type="entry name" value="Zn peptidases"/>
    <property type="match status" value="1"/>
</dbReference>
<name>A0A1L3JUG6_LACDL</name>
<dbReference type="PANTHER" id="PTHR43808:SF31">
    <property type="entry name" value="N-ACETYL-L-CITRULLINE DEACETYLASE"/>
    <property type="match status" value="1"/>
</dbReference>
<dbReference type="Proteomes" id="UP001200334">
    <property type="component" value="Unassembled WGS sequence"/>
</dbReference>
<dbReference type="PROSITE" id="PS00758">
    <property type="entry name" value="ARGE_DAPE_CPG2_1"/>
    <property type="match status" value="1"/>
</dbReference>
<dbReference type="GO" id="GO:0006508">
    <property type="term" value="P:proteolysis"/>
    <property type="evidence" value="ECO:0007669"/>
    <property type="project" value="UniProtKB-KW"/>
</dbReference>
<dbReference type="InterPro" id="IPR001261">
    <property type="entry name" value="ArgE/DapE_CS"/>
</dbReference>
<dbReference type="Gene3D" id="3.30.70.360">
    <property type="match status" value="2"/>
</dbReference>
<gene>
    <name evidence="9" type="primary">pepV</name>
    <name evidence="9" type="ORF">DQL93_02490</name>
    <name evidence="10" type="ORF">LOB85_04585</name>
</gene>
<protein>
    <submittedName>
        <fullName evidence="9">Dipeptidase PepV</fullName>
        <ecNumber evidence="10">3.4.13.-</ecNumber>
    </submittedName>
</protein>
<dbReference type="InterPro" id="IPR036264">
    <property type="entry name" value="Bact_exopeptidase_dim_dom"/>
</dbReference>
<dbReference type="EMBL" id="JAJNUY010000014">
    <property type="protein sequence ID" value="MCD5563425.1"/>
    <property type="molecule type" value="Genomic_DNA"/>
</dbReference>
<evidence type="ECO:0000313" key="10">
    <source>
        <dbReference type="EMBL" id="MCD5563425.1"/>
    </source>
</evidence>
<keyword evidence="8" id="KW-0482">Metalloprotease</keyword>
<dbReference type="CDD" id="cd03888">
    <property type="entry name" value="M20_PepV"/>
    <property type="match status" value="1"/>
</dbReference>
<keyword evidence="3" id="KW-0645">Protease</keyword>
<evidence type="ECO:0000256" key="4">
    <source>
        <dbReference type="ARBA" id="ARBA00022723"/>
    </source>
</evidence>
<proteinExistence type="inferred from homology"/>
<dbReference type="InterPro" id="IPR002933">
    <property type="entry name" value="Peptidase_M20"/>
</dbReference>
<dbReference type="EMBL" id="CP031023">
    <property type="protein sequence ID" value="AZA15581.1"/>
    <property type="molecule type" value="Genomic_DNA"/>
</dbReference>
<dbReference type="NCBIfam" id="TIGR01887">
    <property type="entry name" value="dipeptidaselike"/>
    <property type="match status" value="1"/>
</dbReference>
<keyword evidence="5 10" id="KW-0378">Hydrolase</keyword>
<reference evidence="10 11" key="2">
    <citation type="submission" date="2021-12" db="EMBL/GenBank/DDBJ databases">
        <title>Antimicrobial susceptibility of Lactobacillus delbrueckii subsp. lactis obtained from milk products and other habitats.</title>
        <authorList>
            <person name="Shani N."/>
        </authorList>
    </citation>
    <scope>NUCLEOTIDE SEQUENCE [LARGE SCALE GENOMIC DNA]</scope>
    <source>
        <strain evidence="10 11">FAM 21755</strain>
    </source>
</reference>
<dbReference type="GO" id="GO:0008777">
    <property type="term" value="F:acetylornithine deacetylase activity"/>
    <property type="evidence" value="ECO:0007669"/>
    <property type="project" value="TreeGrafter"/>
</dbReference>
<evidence type="ECO:0000256" key="2">
    <source>
        <dbReference type="ARBA" id="ARBA00006247"/>
    </source>
</evidence>
<evidence type="ECO:0000256" key="7">
    <source>
        <dbReference type="ARBA" id="ARBA00022997"/>
    </source>
</evidence>
<dbReference type="SUPFAM" id="SSF55031">
    <property type="entry name" value="Bacterial exopeptidase dimerisation domain"/>
    <property type="match status" value="1"/>
</dbReference>
<dbReference type="SUPFAM" id="SSF53187">
    <property type="entry name" value="Zn-dependent exopeptidases"/>
    <property type="match status" value="1"/>
</dbReference>
<accession>A0A1L3JUG6</accession>
<dbReference type="EC" id="3.4.13.-" evidence="10"/>
<keyword evidence="6" id="KW-0862">Zinc</keyword>
<evidence type="ECO:0000313" key="11">
    <source>
        <dbReference type="Proteomes" id="UP001200334"/>
    </source>
</evidence>
<dbReference type="PROSITE" id="PS00759">
    <property type="entry name" value="ARGE_DAPE_CPG2_2"/>
    <property type="match status" value="1"/>
</dbReference>
<reference evidence="9" key="1">
    <citation type="submission" date="2018-07" db="EMBL/GenBank/DDBJ databases">
        <authorList>
            <person name="Somerville V."/>
        </authorList>
    </citation>
    <scope>NUCLEOTIDE SEQUENCE</scope>
    <source>
        <strain evidence="9">NWC_2_2</strain>
    </source>
</reference>
<dbReference type="GO" id="GO:0008270">
    <property type="term" value="F:zinc ion binding"/>
    <property type="evidence" value="ECO:0007669"/>
    <property type="project" value="InterPro"/>
</dbReference>
<comment type="cofactor">
    <cofactor evidence="1">
        <name>Zn(2+)</name>
        <dbReference type="ChEBI" id="CHEBI:29105"/>
    </cofactor>
</comment>
<evidence type="ECO:0000256" key="3">
    <source>
        <dbReference type="ARBA" id="ARBA00022670"/>
    </source>
</evidence>
<dbReference type="GO" id="GO:0008237">
    <property type="term" value="F:metallopeptidase activity"/>
    <property type="evidence" value="ECO:0007669"/>
    <property type="project" value="UniProtKB-KW"/>
</dbReference>
<dbReference type="InterPro" id="IPR050072">
    <property type="entry name" value="Peptidase_M20A"/>
</dbReference>
<dbReference type="Pfam" id="PF01546">
    <property type="entry name" value="Peptidase_M20"/>
    <property type="match status" value="1"/>
</dbReference>
<dbReference type="OrthoDB" id="9761532at2"/>
<dbReference type="GO" id="GO:0016805">
    <property type="term" value="F:dipeptidase activity"/>
    <property type="evidence" value="ECO:0007669"/>
    <property type="project" value="UniProtKB-KW"/>
</dbReference>
<dbReference type="NCBIfam" id="TIGR01886">
    <property type="entry name" value="dipeptidase"/>
    <property type="match status" value="1"/>
</dbReference>
<evidence type="ECO:0000256" key="1">
    <source>
        <dbReference type="ARBA" id="ARBA00001947"/>
    </source>
</evidence>
<dbReference type="InterPro" id="IPR011291">
    <property type="entry name" value="Pept_M20A_peptidaseV"/>
</dbReference>
<dbReference type="NCBIfam" id="NF005591">
    <property type="entry name" value="PRK07318.1"/>
    <property type="match status" value="1"/>
</dbReference>
<comment type="similarity">
    <text evidence="2">Belongs to the peptidase M20A family.</text>
</comment>
<organism evidence="9">
    <name type="scientific">Lactobacillus delbrueckii subsp. lactis</name>
    <dbReference type="NCBI Taxonomy" id="29397"/>
    <lineage>
        <taxon>Bacteria</taxon>
        <taxon>Bacillati</taxon>
        <taxon>Bacillota</taxon>
        <taxon>Bacilli</taxon>
        <taxon>Lactobacillales</taxon>
        <taxon>Lactobacillaceae</taxon>
        <taxon>Lactobacillus</taxon>
    </lineage>
</organism>
<evidence type="ECO:0000256" key="6">
    <source>
        <dbReference type="ARBA" id="ARBA00022833"/>
    </source>
</evidence>
<dbReference type="PANTHER" id="PTHR43808">
    <property type="entry name" value="ACETYLORNITHINE DEACETYLASE"/>
    <property type="match status" value="1"/>
</dbReference>
<dbReference type="InterPro" id="IPR010964">
    <property type="entry name" value="M20A_pepV-rel"/>
</dbReference>
<sequence length="470" mass="51960">MDLNFKELAEAKKDAILKDLEELIAIDSSEDLENATEEYPVGKGPVDAMTKFLSFAKRDGFDTENFANYAGRVNFGAGDKRLGIIGHMDVVPAGEGWTRDPFKMEIDEEGRIYGRGSADDKGPSLAAYYGMLLLKEAGFKPKKKIDFVLGTNEETNWVGIDYYLKHEPTPDIVFSPDAEYPIINGEQGIFTLEFSFKNDDTKGDYVLDKFKAGIATNVTPQVTRATISGPDLEAVKLAYESFLADKELDGSFEINDESADIVLIGQGAHASAPQVGKNSATFLALFLDQYAFAGRDKNFLHFLAEVEHEDFYGKKLGIFHHDDLMGDLASSPSMFDYEHAGKASLLNNVRYPQGTDPDTMIKQVLDKFSGILDVTYNGFEEPHYVPGSDPMVQTLLKVYEKQTGKPGHEVVIGGGTYGRLFERGVAFGAQPENGPMVMHAANEFMMLDDLILSIAIYAEAIYELTKDEEL</sequence>